<keyword evidence="6 12" id="KW-0547">Nucleotide-binding</keyword>
<organism evidence="17">
    <name type="scientific">Medicago truncatula</name>
    <name type="common">Barrel medic</name>
    <name type="synonym">Medicago tribuloides</name>
    <dbReference type="NCBI Taxonomy" id="3880"/>
    <lineage>
        <taxon>Eukaryota</taxon>
        <taxon>Viridiplantae</taxon>
        <taxon>Streptophyta</taxon>
        <taxon>Embryophyta</taxon>
        <taxon>Tracheophyta</taxon>
        <taxon>Spermatophyta</taxon>
        <taxon>Magnoliopsida</taxon>
        <taxon>eudicotyledons</taxon>
        <taxon>Gunneridae</taxon>
        <taxon>Pentapetalae</taxon>
        <taxon>rosids</taxon>
        <taxon>fabids</taxon>
        <taxon>Fabales</taxon>
        <taxon>Fabaceae</taxon>
        <taxon>Papilionoideae</taxon>
        <taxon>50 kb inversion clade</taxon>
        <taxon>NPAAA clade</taxon>
        <taxon>Hologalegina</taxon>
        <taxon>IRL clade</taxon>
        <taxon>Trifolieae</taxon>
        <taxon>Medicago</taxon>
    </lineage>
</organism>
<dbReference type="AlphaFoldDB" id="A2Q1M1"/>
<evidence type="ECO:0000256" key="1">
    <source>
        <dbReference type="ARBA" id="ARBA00004479"/>
    </source>
</evidence>
<dbReference type="Gene3D" id="3.30.200.20">
    <property type="entry name" value="Phosphorylase Kinase, domain 1"/>
    <property type="match status" value="1"/>
</dbReference>
<feature type="region of interest" description="Disordered" evidence="14">
    <location>
        <begin position="1"/>
        <end position="20"/>
    </location>
</feature>
<reference evidence="17" key="2">
    <citation type="submission" date="2007-03" db="EMBL/GenBank/DDBJ databases">
        <authorList>
            <consortium name="The International Medicago Genome Annotation Group"/>
        </authorList>
    </citation>
    <scope>NUCLEOTIDE SEQUENCE</scope>
</reference>
<evidence type="ECO:0000256" key="5">
    <source>
        <dbReference type="ARBA" id="ARBA00022729"/>
    </source>
</evidence>
<name>A2Q1M1_MEDTR</name>
<dbReference type="InterPro" id="IPR008271">
    <property type="entry name" value="Ser/Thr_kinase_AS"/>
</dbReference>
<dbReference type="PANTHER" id="PTHR27009">
    <property type="entry name" value="RUST RESISTANCE KINASE LR10-RELATED"/>
    <property type="match status" value="1"/>
</dbReference>
<dbReference type="GO" id="GO:0005524">
    <property type="term" value="F:ATP binding"/>
    <property type="evidence" value="ECO:0007669"/>
    <property type="project" value="UniProtKB-UniRule"/>
</dbReference>
<comment type="similarity">
    <text evidence="13">Belongs to the protein kinase superfamily.</text>
</comment>
<evidence type="ECO:0000256" key="11">
    <source>
        <dbReference type="ARBA" id="ARBA00023180"/>
    </source>
</evidence>
<feature type="domain" description="Protein kinase" evidence="16">
    <location>
        <begin position="144"/>
        <end position="431"/>
    </location>
</feature>
<proteinExistence type="inferred from homology"/>
<dbReference type="InterPro" id="IPR017441">
    <property type="entry name" value="Protein_kinase_ATP_BS"/>
</dbReference>
<evidence type="ECO:0000256" key="10">
    <source>
        <dbReference type="ARBA" id="ARBA00023136"/>
    </source>
</evidence>
<dbReference type="Gene3D" id="1.10.510.10">
    <property type="entry name" value="Transferase(Phosphotransferase) domain 1"/>
    <property type="match status" value="1"/>
</dbReference>
<keyword evidence="4 15" id="KW-0812">Transmembrane</keyword>
<dbReference type="Gramene" id="rna9194">
    <property type="protein sequence ID" value="RHN73390.1"/>
    <property type="gene ID" value="gene9194"/>
</dbReference>
<dbReference type="FunFam" id="3.30.200.20:FF:000178">
    <property type="entry name" value="serine/threonine-protein kinase PBS1-like"/>
    <property type="match status" value="1"/>
</dbReference>
<keyword evidence="11" id="KW-0325">Glycoprotein</keyword>
<dbReference type="InterPro" id="IPR045874">
    <property type="entry name" value="LRK10/LRL21-25-like"/>
</dbReference>
<evidence type="ECO:0000256" key="6">
    <source>
        <dbReference type="ARBA" id="ARBA00022741"/>
    </source>
</evidence>
<dbReference type="EMBL" id="AC148970">
    <property type="protein sequence ID" value="ABN05834.1"/>
    <property type="molecule type" value="Genomic_DNA"/>
</dbReference>
<evidence type="ECO:0000256" key="2">
    <source>
        <dbReference type="ARBA" id="ARBA00022527"/>
    </source>
</evidence>
<keyword evidence="7 17" id="KW-0418">Kinase</keyword>
<dbReference type="Pfam" id="PF00069">
    <property type="entry name" value="Pkinase"/>
    <property type="match status" value="1"/>
</dbReference>
<dbReference type="SMART" id="SM00220">
    <property type="entry name" value="S_TKc"/>
    <property type="match status" value="1"/>
</dbReference>
<dbReference type="OMA" id="FPTMERF"/>
<accession>A2Q1M1</accession>
<evidence type="ECO:0000256" key="4">
    <source>
        <dbReference type="ARBA" id="ARBA00022692"/>
    </source>
</evidence>
<sequence length="476" mass="54114">MSNFHYQFPDSPPSFYTSSSDNFDTQAQRTFDRFGDTVDSSMKWAVAESVVYGVVVIIAVIAIVYAIIECLKKAGTAIPAYTQIPTAEKDHQISSNSLTSASKIEVIIPHDSKAEFPTMERFLSNINREKPIRFTPEKLDEITKSYSTILGSGAFGVVFKGELPNGENVAVKVLNCLDMGMEEQFKAEVSTIGRTYHINLVKLYGFCFDHDTRALVYEYVENGSLDKYLFGSKNRDVELRKFQEIAIGTAKGIAYLHEDCQQRIIHYDIKPENVLLDMKLVPKIADFGLAKLRSRESNIVMNTHFRGTRGYAAPEMWKPYPVTHKCDVYSFGILLFEIVGRRRHFDSSYSESQQWFPKWTWEMFENNELVVMLALCGVEEKDNEIAERMLKVALWCVQYSPNDRPLMSTVVKMLEGEIEISSPPFPFHNLVPVKENLTQEGSTADSDATISSWNTESFSESCSKIKHESFQIEKPT</sequence>
<dbReference type="FunFam" id="1.10.510.10:FF:000537">
    <property type="entry name" value="Putative receptor-like protein kinase"/>
    <property type="match status" value="1"/>
</dbReference>
<evidence type="ECO:0000313" key="18">
    <source>
        <dbReference type="EMBL" id="RHN73390.1"/>
    </source>
</evidence>
<evidence type="ECO:0000256" key="14">
    <source>
        <dbReference type="SAM" id="MobiDB-lite"/>
    </source>
</evidence>
<protein>
    <submittedName>
        <fullName evidence="17">Protein kinase</fullName>
    </submittedName>
</protein>
<dbReference type="PROSITE" id="PS00108">
    <property type="entry name" value="PROTEIN_KINASE_ST"/>
    <property type="match status" value="1"/>
</dbReference>
<feature type="binding site" evidence="12">
    <location>
        <position position="172"/>
    </location>
    <ligand>
        <name>ATP</name>
        <dbReference type="ChEBI" id="CHEBI:30616"/>
    </ligand>
</feature>
<gene>
    <name evidence="17" type="ORF">MtrDRAFT_AC148970g1v2</name>
    <name evidence="18" type="ORF">MtrunA17_Chr2g0297921</name>
</gene>
<feature type="transmembrane region" description="Helical" evidence="15">
    <location>
        <begin position="50"/>
        <end position="68"/>
    </location>
</feature>
<reference evidence="18" key="3">
    <citation type="journal article" date="2018" name="Nat. Plants">
        <title>Whole-genome landscape of Medicago truncatula symbiotic genes.</title>
        <authorList>
            <person name="Pecrix Y."/>
            <person name="Gamas P."/>
            <person name="Carrere S."/>
        </authorList>
    </citation>
    <scope>NUCLEOTIDE SEQUENCE</scope>
    <source>
        <tissue evidence="18">Leaves</tissue>
    </source>
</reference>
<dbReference type="GO" id="GO:0016020">
    <property type="term" value="C:membrane"/>
    <property type="evidence" value="ECO:0007669"/>
    <property type="project" value="UniProtKB-SubCell"/>
</dbReference>
<dbReference type="ExpressionAtlas" id="A2Q1M1">
    <property type="expression patterns" value="differential"/>
</dbReference>
<dbReference type="EMBL" id="PSQE01000002">
    <property type="protein sequence ID" value="RHN73390.1"/>
    <property type="molecule type" value="Genomic_DNA"/>
</dbReference>
<evidence type="ECO:0000256" key="12">
    <source>
        <dbReference type="PROSITE-ProRule" id="PRU10141"/>
    </source>
</evidence>
<evidence type="ECO:0000256" key="15">
    <source>
        <dbReference type="SAM" id="Phobius"/>
    </source>
</evidence>
<reference evidence="17" key="1">
    <citation type="submission" date="2004-08" db="EMBL/GenBank/DDBJ databases">
        <authorList>
            <person name="Town C.D."/>
        </authorList>
    </citation>
    <scope>NUCLEOTIDE SEQUENCE</scope>
</reference>
<evidence type="ECO:0000256" key="8">
    <source>
        <dbReference type="ARBA" id="ARBA00022840"/>
    </source>
</evidence>
<evidence type="ECO:0000256" key="13">
    <source>
        <dbReference type="RuleBase" id="RU000304"/>
    </source>
</evidence>
<dbReference type="OrthoDB" id="4062651at2759"/>
<keyword evidence="9 15" id="KW-1133">Transmembrane helix</keyword>
<dbReference type="Proteomes" id="UP000265566">
    <property type="component" value="Chromosome 2"/>
</dbReference>
<keyword evidence="8 12" id="KW-0067">ATP-binding</keyword>
<evidence type="ECO:0000256" key="3">
    <source>
        <dbReference type="ARBA" id="ARBA00022679"/>
    </source>
</evidence>
<keyword evidence="3 18" id="KW-0808">Transferase</keyword>
<evidence type="ECO:0000313" key="17">
    <source>
        <dbReference type="EMBL" id="ABN05834.1"/>
    </source>
</evidence>
<comment type="subcellular location">
    <subcellularLocation>
        <location evidence="1">Membrane</location>
        <topology evidence="1">Single-pass type I membrane protein</topology>
    </subcellularLocation>
</comment>
<keyword evidence="10 15" id="KW-0472">Membrane</keyword>
<dbReference type="SUPFAM" id="SSF56112">
    <property type="entry name" value="Protein kinase-like (PK-like)"/>
    <property type="match status" value="1"/>
</dbReference>
<evidence type="ECO:0000256" key="9">
    <source>
        <dbReference type="ARBA" id="ARBA00022989"/>
    </source>
</evidence>
<dbReference type="KEGG" id="mtr:11437664"/>
<keyword evidence="2 13" id="KW-0723">Serine/threonine-protein kinase</keyword>
<dbReference type="GO" id="GO:0004674">
    <property type="term" value="F:protein serine/threonine kinase activity"/>
    <property type="evidence" value="ECO:0007669"/>
    <property type="project" value="UniProtKB-KW"/>
</dbReference>
<dbReference type="PROSITE" id="PS50011">
    <property type="entry name" value="PROTEIN_KINASE_DOM"/>
    <property type="match status" value="1"/>
</dbReference>
<keyword evidence="5" id="KW-0732">Signal</keyword>
<dbReference type="InterPro" id="IPR000719">
    <property type="entry name" value="Prot_kinase_dom"/>
</dbReference>
<dbReference type="InterPro" id="IPR011009">
    <property type="entry name" value="Kinase-like_dom_sf"/>
</dbReference>
<evidence type="ECO:0000259" key="16">
    <source>
        <dbReference type="PROSITE" id="PS50011"/>
    </source>
</evidence>
<evidence type="ECO:0000256" key="7">
    <source>
        <dbReference type="ARBA" id="ARBA00022777"/>
    </source>
</evidence>
<dbReference type="PROSITE" id="PS00107">
    <property type="entry name" value="PROTEIN_KINASE_ATP"/>
    <property type="match status" value="1"/>
</dbReference>